<accession>E2SCF1</accession>
<dbReference type="eggNOG" id="COG0530">
    <property type="taxonomic scope" value="Bacteria"/>
</dbReference>
<dbReference type="GO" id="GO:0008273">
    <property type="term" value="F:calcium, potassium:sodium antiporter activity"/>
    <property type="evidence" value="ECO:0007669"/>
    <property type="project" value="TreeGrafter"/>
</dbReference>
<dbReference type="InterPro" id="IPR044880">
    <property type="entry name" value="NCX_ion-bd_dom_sf"/>
</dbReference>
<comment type="caution">
    <text evidence="7">The sequence shown here is derived from an EMBL/GenBank/DDBJ whole genome shotgun (WGS) entry which is preliminary data.</text>
</comment>
<proteinExistence type="predicted"/>
<dbReference type="HOGENOM" id="CLU_007948_0_3_11"/>
<feature type="transmembrane region" description="Helical" evidence="5">
    <location>
        <begin position="237"/>
        <end position="260"/>
    </location>
</feature>
<dbReference type="Gene3D" id="1.20.1420.30">
    <property type="entry name" value="NCX, central ion-binding region"/>
    <property type="match status" value="1"/>
</dbReference>
<evidence type="ECO:0000313" key="8">
    <source>
        <dbReference type="Proteomes" id="UP000003111"/>
    </source>
</evidence>
<dbReference type="AlphaFoldDB" id="E2SCF1"/>
<dbReference type="OrthoDB" id="9794225at2"/>
<evidence type="ECO:0000256" key="1">
    <source>
        <dbReference type="ARBA" id="ARBA00004141"/>
    </source>
</evidence>
<evidence type="ECO:0000256" key="3">
    <source>
        <dbReference type="ARBA" id="ARBA00022989"/>
    </source>
</evidence>
<feature type="transmembrane region" description="Helical" evidence="5">
    <location>
        <begin position="6"/>
        <end position="24"/>
    </location>
</feature>
<dbReference type="PANTHER" id="PTHR10846">
    <property type="entry name" value="SODIUM/POTASSIUM/CALCIUM EXCHANGER"/>
    <property type="match status" value="1"/>
</dbReference>
<feature type="transmembrane region" description="Helical" evidence="5">
    <location>
        <begin position="167"/>
        <end position="187"/>
    </location>
</feature>
<dbReference type="GO" id="GO:0005886">
    <property type="term" value="C:plasma membrane"/>
    <property type="evidence" value="ECO:0007669"/>
    <property type="project" value="TreeGrafter"/>
</dbReference>
<feature type="transmembrane region" description="Helical" evidence="5">
    <location>
        <begin position="199"/>
        <end position="225"/>
    </location>
</feature>
<feature type="transmembrane region" description="Helical" evidence="5">
    <location>
        <begin position="79"/>
        <end position="97"/>
    </location>
</feature>
<feature type="transmembrane region" description="Helical" evidence="5">
    <location>
        <begin position="104"/>
        <end position="121"/>
    </location>
</feature>
<feature type="transmembrane region" description="Helical" evidence="5">
    <location>
        <begin position="127"/>
        <end position="147"/>
    </location>
</feature>
<dbReference type="RefSeq" id="WP_007077205.1">
    <property type="nucleotide sequence ID" value="NZ_CM001024.1"/>
</dbReference>
<dbReference type="Pfam" id="PF01699">
    <property type="entry name" value="Na_Ca_ex"/>
    <property type="match status" value="2"/>
</dbReference>
<feature type="transmembrane region" description="Helical" evidence="5">
    <location>
        <begin position="297"/>
        <end position="314"/>
    </location>
</feature>
<comment type="subcellular location">
    <subcellularLocation>
        <location evidence="1">Membrane</location>
        <topology evidence="1">Multi-pass membrane protein</topology>
    </subcellularLocation>
</comment>
<keyword evidence="3 5" id="KW-1133">Transmembrane helix</keyword>
<dbReference type="NCBIfam" id="TIGR00367">
    <property type="entry name" value="calcium/sodium antiporter"/>
    <property type="match status" value="1"/>
</dbReference>
<feature type="domain" description="Sodium/calcium exchanger membrane region" evidence="6">
    <location>
        <begin position="9"/>
        <end position="136"/>
    </location>
</feature>
<organism evidence="7 8">
    <name type="scientific">Aeromicrobium marinum DSM 15272</name>
    <dbReference type="NCBI Taxonomy" id="585531"/>
    <lineage>
        <taxon>Bacteria</taxon>
        <taxon>Bacillati</taxon>
        <taxon>Actinomycetota</taxon>
        <taxon>Actinomycetes</taxon>
        <taxon>Propionibacteriales</taxon>
        <taxon>Nocardioidaceae</taxon>
        <taxon>Aeromicrobium</taxon>
    </lineage>
</organism>
<evidence type="ECO:0000256" key="5">
    <source>
        <dbReference type="SAM" id="Phobius"/>
    </source>
</evidence>
<keyword evidence="2 5" id="KW-0812">Transmembrane</keyword>
<sequence>MEILDVGRVLAGLVLLIGGGELLVRGASAVARTVGISPLVVGLIVVSAATSAPELAVTLDAVASGEPGLAVGNVVGSNIANILLILGLSAAVAPLLVKRQLVRFDLPVMVGISVLFLVLSLDGNLQWWDGLVLIACLVGHSVLTVLIGRREALDLDDGDGGRPSTPLALLLVIAGIGVLVAGANVLVDGAVNIATDFGVSSLVVGLTVVAIGTSLPELATSIVALRRGERDLAVGNIIGSNIFNIGMVLGLPALVFSGGIPVPDAAIALDLPLMLAAAVALLPIAFTGFVVSRWEGVLFVALYTAYLGYLVLAATQHDALDGFTSVMLWFVLPLVAITLVVFTTYEVGLARGRRQALDERSTGGS</sequence>
<dbReference type="PANTHER" id="PTHR10846:SF8">
    <property type="entry name" value="INNER MEMBRANE PROTEIN YRBG"/>
    <property type="match status" value="1"/>
</dbReference>
<feature type="transmembrane region" description="Helical" evidence="5">
    <location>
        <begin position="326"/>
        <end position="345"/>
    </location>
</feature>
<evidence type="ECO:0000313" key="7">
    <source>
        <dbReference type="EMBL" id="EFQ82904.1"/>
    </source>
</evidence>
<feature type="transmembrane region" description="Helical" evidence="5">
    <location>
        <begin position="266"/>
        <end position="290"/>
    </location>
</feature>
<dbReference type="GO" id="GO:0005262">
    <property type="term" value="F:calcium channel activity"/>
    <property type="evidence" value="ECO:0007669"/>
    <property type="project" value="TreeGrafter"/>
</dbReference>
<keyword evidence="4 5" id="KW-0472">Membrane</keyword>
<feature type="transmembrane region" description="Helical" evidence="5">
    <location>
        <begin position="36"/>
        <end position="59"/>
    </location>
</feature>
<protein>
    <submittedName>
        <fullName evidence="7">K+-dependent Na+/Ca+ exchanger family protein</fullName>
    </submittedName>
</protein>
<evidence type="ECO:0000259" key="6">
    <source>
        <dbReference type="Pfam" id="PF01699"/>
    </source>
</evidence>
<dbReference type="InterPro" id="IPR004837">
    <property type="entry name" value="NaCa_Exmemb"/>
</dbReference>
<reference evidence="7" key="1">
    <citation type="submission" date="2010-08" db="EMBL/GenBank/DDBJ databases">
        <authorList>
            <person name="Muzny D."/>
            <person name="Qin X."/>
            <person name="Buhay C."/>
            <person name="Dugan-Rocha S."/>
            <person name="Ding Y."/>
            <person name="Chen G."/>
            <person name="Hawes A."/>
            <person name="Holder M."/>
            <person name="Jhangiani S."/>
            <person name="Johnson A."/>
            <person name="Khan Z."/>
            <person name="Li Z."/>
            <person name="Liu W."/>
            <person name="Liu X."/>
            <person name="Perez L."/>
            <person name="Shen H."/>
            <person name="Wang Q."/>
            <person name="Watt J."/>
            <person name="Xi L."/>
            <person name="Xin Y."/>
            <person name="Zhou J."/>
            <person name="Deng J."/>
            <person name="Jiang H."/>
            <person name="Liu Y."/>
            <person name="Qu J."/>
            <person name="Song X.-Z."/>
            <person name="Zhang L."/>
            <person name="Villasana D."/>
            <person name="Johnson A."/>
            <person name="Liu J."/>
            <person name="Liyanage D."/>
            <person name="Lorensuhewa L."/>
            <person name="Robinson T."/>
            <person name="Song A."/>
            <person name="Song B.-B."/>
            <person name="Dinh H."/>
            <person name="Thornton R."/>
            <person name="Coyle M."/>
            <person name="Francisco L."/>
            <person name="Jackson L."/>
            <person name="Javaid M."/>
            <person name="Korchina V."/>
            <person name="Kovar C."/>
            <person name="Mata R."/>
            <person name="Mathew T."/>
            <person name="Ngo R."/>
            <person name="Nguyen L."/>
            <person name="Nguyen N."/>
            <person name="Okwuonu G."/>
            <person name="Ongeri F."/>
            <person name="Pham C."/>
            <person name="Simmons D."/>
            <person name="Wilczek-Boney K."/>
            <person name="Hale W."/>
            <person name="Jakkamsetti A."/>
            <person name="Pham P."/>
            <person name="Ruth R."/>
            <person name="San Lucas F."/>
            <person name="Warren J."/>
            <person name="Zhang J."/>
            <person name="Zhao Z."/>
            <person name="Zhou C."/>
            <person name="Zhu D."/>
            <person name="Lee S."/>
            <person name="Bess C."/>
            <person name="Blankenburg K."/>
            <person name="Forbes L."/>
            <person name="Fu Q."/>
            <person name="Gubbala S."/>
            <person name="Hirani K."/>
            <person name="Jayaseelan J.C."/>
            <person name="Lara F."/>
            <person name="Munidasa M."/>
            <person name="Palculict T."/>
            <person name="Patil S."/>
            <person name="Pu L.-L."/>
            <person name="Saada N."/>
            <person name="Tang L."/>
            <person name="Weissenberger G."/>
            <person name="Zhu Y."/>
            <person name="Hemphill L."/>
            <person name="Shang Y."/>
            <person name="Youmans B."/>
            <person name="Ayvaz T."/>
            <person name="Ross M."/>
            <person name="Santibanez J."/>
            <person name="Aqrawi P."/>
            <person name="Gross S."/>
            <person name="Joshi V."/>
            <person name="Fowler G."/>
            <person name="Nazareth L."/>
            <person name="Reid J."/>
            <person name="Worley K."/>
            <person name="Petrosino J."/>
            <person name="Highlander S."/>
            <person name="Gibbs R."/>
        </authorList>
    </citation>
    <scope>NUCLEOTIDE SEQUENCE [LARGE SCALE GENOMIC DNA]</scope>
    <source>
        <strain evidence="7">DSM 15272</strain>
    </source>
</reference>
<dbReference type="GO" id="GO:0006874">
    <property type="term" value="P:intracellular calcium ion homeostasis"/>
    <property type="evidence" value="ECO:0007669"/>
    <property type="project" value="TreeGrafter"/>
</dbReference>
<evidence type="ECO:0000256" key="2">
    <source>
        <dbReference type="ARBA" id="ARBA00022692"/>
    </source>
</evidence>
<dbReference type="Proteomes" id="UP000003111">
    <property type="component" value="Unassembled WGS sequence"/>
</dbReference>
<dbReference type="STRING" id="585531.HMPREF0063_12113"/>
<gene>
    <name evidence="7" type="ORF">HMPREF0063_12113</name>
</gene>
<keyword evidence="8" id="KW-1185">Reference proteome</keyword>
<evidence type="ECO:0000256" key="4">
    <source>
        <dbReference type="ARBA" id="ARBA00023136"/>
    </source>
</evidence>
<dbReference type="InterPro" id="IPR004481">
    <property type="entry name" value="K/Na/Ca-exchanger"/>
</dbReference>
<dbReference type="EMBL" id="ACLF03000006">
    <property type="protein sequence ID" value="EFQ82904.1"/>
    <property type="molecule type" value="Genomic_DNA"/>
</dbReference>
<feature type="domain" description="Sodium/calcium exchanger membrane region" evidence="6">
    <location>
        <begin position="168"/>
        <end position="310"/>
    </location>
</feature>
<name>E2SCF1_9ACTN</name>